<dbReference type="Proteomes" id="UP001447188">
    <property type="component" value="Unassembled WGS sequence"/>
</dbReference>
<name>A0ABR3GHL4_9PEZI</name>
<dbReference type="InterPro" id="IPR002110">
    <property type="entry name" value="Ankyrin_rpt"/>
</dbReference>
<gene>
    <name evidence="1" type="ORF">Q9L58_005613</name>
</gene>
<evidence type="ECO:0008006" key="3">
    <source>
        <dbReference type="Google" id="ProtNLM"/>
    </source>
</evidence>
<dbReference type="SMART" id="SM00248">
    <property type="entry name" value="ANK"/>
    <property type="match status" value="3"/>
</dbReference>
<sequence>MPLLALPNELLLQIARCLLHSPACECGRDCRCDCHCHWDCDCHCECDCHYHHISPDVSSLSRVNQHLHGLLKEYLLATASTLHILFWAVANSRPDTVALALERGADPNCPLRPNSHVTTSWHPYTTPVDLAISMRVHSVDAPSHAVKLHTLTLLLAAGGTCTVEELIKPARCGDLDLLTLCLPYLPDTEVTYSQSGPRTLLEIASRRGHVEAAKLVIAAGAPVNSTGVHNDPRYYPALWVCWQAPIAVLQVLLDAGADPTWRARHGDSVVQNMRGRAVGTAELEEKVALLVRWGAVDEGECWRLVREGGKRKREPPEKEYRGWAPGSREVPVDWAREWLMMGTEEGCRCPRGELKDPGMAE</sequence>
<keyword evidence="2" id="KW-1185">Reference proteome</keyword>
<dbReference type="InterPro" id="IPR036770">
    <property type="entry name" value="Ankyrin_rpt-contain_sf"/>
</dbReference>
<protein>
    <recommendedName>
        <fullName evidence="3">Ankyrin</fullName>
    </recommendedName>
</protein>
<accession>A0ABR3GHL4</accession>
<dbReference type="Gene3D" id="1.25.40.20">
    <property type="entry name" value="Ankyrin repeat-containing domain"/>
    <property type="match status" value="1"/>
</dbReference>
<evidence type="ECO:0000313" key="1">
    <source>
        <dbReference type="EMBL" id="KAL0635405.1"/>
    </source>
</evidence>
<organism evidence="1 2">
    <name type="scientific">Discina gigas</name>
    <dbReference type="NCBI Taxonomy" id="1032678"/>
    <lineage>
        <taxon>Eukaryota</taxon>
        <taxon>Fungi</taxon>
        <taxon>Dikarya</taxon>
        <taxon>Ascomycota</taxon>
        <taxon>Pezizomycotina</taxon>
        <taxon>Pezizomycetes</taxon>
        <taxon>Pezizales</taxon>
        <taxon>Discinaceae</taxon>
        <taxon>Discina</taxon>
    </lineage>
</organism>
<reference evidence="1 2" key="1">
    <citation type="submission" date="2024-02" db="EMBL/GenBank/DDBJ databases">
        <title>Discinaceae phylogenomics.</title>
        <authorList>
            <person name="Dirks A.C."/>
            <person name="James T.Y."/>
        </authorList>
    </citation>
    <scope>NUCLEOTIDE SEQUENCE [LARGE SCALE GENOMIC DNA]</scope>
    <source>
        <strain evidence="1 2">ACD0624</strain>
    </source>
</reference>
<comment type="caution">
    <text evidence="1">The sequence shown here is derived from an EMBL/GenBank/DDBJ whole genome shotgun (WGS) entry which is preliminary data.</text>
</comment>
<dbReference type="EMBL" id="JBBBZM010000070">
    <property type="protein sequence ID" value="KAL0635405.1"/>
    <property type="molecule type" value="Genomic_DNA"/>
</dbReference>
<dbReference type="SUPFAM" id="SSF48403">
    <property type="entry name" value="Ankyrin repeat"/>
    <property type="match status" value="1"/>
</dbReference>
<evidence type="ECO:0000313" key="2">
    <source>
        <dbReference type="Proteomes" id="UP001447188"/>
    </source>
</evidence>
<proteinExistence type="predicted"/>